<organism evidence="2 3">
    <name type="scientific">Lentisphaera araneosa HTCC2155</name>
    <dbReference type="NCBI Taxonomy" id="313628"/>
    <lineage>
        <taxon>Bacteria</taxon>
        <taxon>Pseudomonadati</taxon>
        <taxon>Lentisphaerota</taxon>
        <taxon>Lentisphaeria</taxon>
        <taxon>Lentisphaerales</taxon>
        <taxon>Lentisphaeraceae</taxon>
        <taxon>Lentisphaera</taxon>
    </lineage>
</organism>
<name>A6DNK1_9BACT</name>
<evidence type="ECO:0000313" key="2">
    <source>
        <dbReference type="EMBL" id="EDM26660.1"/>
    </source>
</evidence>
<comment type="caution">
    <text evidence="2">The sequence shown here is derived from an EMBL/GenBank/DDBJ whole genome shotgun (WGS) entry which is preliminary data.</text>
</comment>
<dbReference type="RefSeq" id="WP_007279439.1">
    <property type="nucleotide sequence ID" value="NZ_ABCK01000014.1"/>
</dbReference>
<feature type="signal peptide" evidence="1">
    <location>
        <begin position="1"/>
        <end position="17"/>
    </location>
</feature>
<gene>
    <name evidence="2" type="ORF">LNTAR_18475</name>
</gene>
<evidence type="ECO:0000256" key="1">
    <source>
        <dbReference type="SAM" id="SignalP"/>
    </source>
</evidence>
<dbReference type="STRING" id="313628.LNTAR_18475"/>
<proteinExistence type="predicted"/>
<reference evidence="2 3" key="1">
    <citation type="journal article" date="2010" name="J. Bacteriol.">
        <title>Genome sequence of Lentisphaera araneosa HTCC2155T, the type species of the order Lentisphaerales in the phylum Lentisphaerae.</title>
        <authorList>
            <person name="Thrash J.C."/>
            <person name="Cho J.C."/>
            <person name="Vergin K.L."/>
            <person name="Morris R.M."/>
            <person name="Giovannoni S.J."/>
        </authorList>
    </citation>
    <scope>NUCLEOTIDE SEQUENCE [LARGE SCALE GENOMIC DNA]</scope>
    <source>
        <strain evidence="2 3">HTCC2155</strain>
    </source>
</reference>
<sequence length="1301" mass="152430">MKSFISLLLFLCSTLTAQTVLVDHSSDEKDDLWSMGAADLMNFYLQEQGVEVVHRDQLSSMINELSIADAEIAKSDIHKGKWKGAQFLIQGTLAKTGEQWTLKISLTELKNAKLIDQLIKTFEKKDDLAIEVESYARKCLRLMKGNQGTELSTAPKSTFIGLEAKNLYSYYEAIKRIQSGEENKGIRDLIYLTYNAPEFELPYYWLASFFSKYEYKKIEKSLRSKLPIDLSYFNQIKADQKKIFLLTDQSKDIDLSGLLKTLKDKDLSVLSTESIMSFDLEKDLKRWKYINDSELPRLKTYLSSYIIKINNVSHEKFRCSIYTSRNNETLKVFEDLSMKQVIEELRKFDFNKSSNSLNTLGKINSSDVEKIGHSWGEEELMLDLIKRLKSNKNRDLTLWRLMSFHKTKHLRNALWPELIGLSNEINKPFWIQTREWQNEESFSLIGDNTQKFNYTEAYQSAKSVRLINEYKKLAKHLHDFEFTYQYALAVKEFYKNNFTQAFALFSNLEQNLSKYSFSSTEKRTHIKPSLNYWSWQCAVKLNHKLKDVLRKRCQHDQANWRTTISHIIVPAWEYGFKKDLKGLWKEIPITRGWRYTHFLSVDKNLLKDKPWPKFNTLTPSKDVVEKCHIAIALFKSLVNSKQLVSSKHNETMCFLSAVSHLHLNPFEQVPEQVLALCKQSYKQAISRRYTSVLCLLGQHDFARKTILSSDLPDTKKAYYLMHIAKSKLTCLEAMRVEAKYYMKEENRSKISRFIIEECFDYLLLDELKKLLDYKSVNDNSDESRLMTKLYKAELMYLEGEVLEALLLFKEYRKQNWEKSSTKIFSHTIRQYLNKKIHFIETLTQKESYSISWDSIRLHDDYIQYFLFSLPPNVELFLDPDFKKDFIEIAKPYYFSKAYNSKNVKKEIISLIEKYGERKVFKQVLKFFKYKSMSYQKKIATSILVILSNSTSSSSTQDMVINAFYKHQAVSRSAILADKNKAIEIFKHNYWALGGLNSGGMLDICIMHYKIKALYPLMLSKAVFKPVGSDDIFQKLKNQVPEDSYKKALSLALLNISNSIDLTDYSYSPWSLAELAFSYGYREGIENLLFYNQLSKGHHAYYSQLELTRFVNSKFEGFSVPDVKTFQLIKDKISWDSKKNKWIINFQELSPALQVIVKKSNSDQNLFITSGFLFKELENKSFTFPYKNGEWGSLKLIHNDAVYWKGGSKSTWELADTMEWFISTENKINDFDTFEFKQLKNINFIQKDLNRKRNQTQFKVSSGDCFLLRHKSQNKIFLLKVISLKDGVLKLKIRTFFYEVKN</sequence>
<feature type="chain" id="PRO_5002691284" evidence="1">
    <location>
        <begin position="18"/>
        <end position="1301"/>
    </location>
</feature>
<keyword evidence="3" id="KW-1185">Reference proteome</keyword>
<dbReference type="EMBL" id="ABCK01000014">
    <property type="protein sequence ID" value="EDM26660.1"/>
    <property type="molecule type" value="Genomic_DNA"/>
</dbReference>
<keyword evidence="1" id="KW-0732">Signal</keyword>
<dbReference type="OrthoDB" id="778480at2"/>
<dbReference type="Proteomes" id="UP000004947">
    <property type="component" value="Unassembled WGS sequence"/>
</dbReference>
<evidence type="ECO:0000313" key="3">
    <source>
        <dbReference type="Proteomes" id="UP000004947"/>
    </source>
</evidence>
<accession>A6DNK1</accession>
<protein>
    <submittedName>
        <fullName evidence="2">Uncharacterized protein</fullName>
    </submittedName>
</protein>